<protein>
    <submittedName>
        <fullName evidence="2">Uncharacterized protein</fullName>
    </submittedName>
</protein>
<gene>
    <name evidence="2" type="ORF">K0M31_010005</name>
</gene>
<dbReference type="AlphaFoldDB" id="A0AA40FM21"/>
<accession>A0AA40FM21</accession>
<evidence type="ECO:0000256" key="1">
    <source>
        <dbReference type="SAM" id="MobiDB-lite"/>
    </source>
</evidence>
<feature type="region of interest" description="Disordered" evidence="1">
    <location>
        <begin position="1"/>
        <end position="50"/>
    </location>
</feature>
<feature type="compositionally biased region" description="Basic residues" evidence="1">
    <location>
        <begin position="27"/>
        <end position="39"/>
    </location>
</feature>
<name>A0AA40FM21_9HYME</name>
<feature type="compositionally biased region" description="Polar residues" evidence="1">
    <location>
        <begin position="1"/>
        <end position="12"/>
    </location>
</feature>
<evidence type="ECO:0000313" key="3">
    <source>
        <dbReference type="Proteomes" id="UP001177670"/>
    </source>
</evidence>
<comment type="caution">
    <text evidence="2">The sequence shown here is derived from an EMBL/GenBank/DDBJ whole genome shotgun (WGS) entry which is preliminary data.</text>
</comment>
<feature type="region of interest" description="Disordered" evidence="1">
    <location>
        <begin position="71"/>
        <end position="91"/>
    </location>
</feature>
<reference evidence="2" key="1">
    <citation type="submission" date="2021-10" db="EMBL/GenBank/DDBJ databases">
        <title>Melipona bicolor Genome sequencing and assembly.</title>
        <authorList>
            <person name="Araujo N.S."/>
            <person name="Arias M.C."/>
        </authorList>
    </citation>
    <scope>NUCLEOTIDE SEQUENCE</scope>
    <source>
        <strain evidence="2">USP_2M_L1-L4_2017</strain>
        <tissue evidence="2">Whole body</tissue>
    </source>
</reference>
<keyword evidence="3" id="KW-1185">Reference proteome</keyword>
<evidence type="ECO:0000313" key="2">
    <source>
        <dbReference type="EMBL" id="KAK1121694.1"/>
    </source>
</evidence>
<feature type="compositionally biased region" description="Basic residues" evidence="1">
    <location>
        <begin position="80"/>
        <end position="91"/>
    </location>
</feature>
<dbReference type="EMBL" id="JAHYIQ010000025">
    <property type="protein sequence ID" value="KAK1121694.1"/>
    <property type="molecule type" value="Genomic_DNA"/>
</dbReference>
<proteinExistence type="predicted"/>
<dbReference type="Proteomes" id="UP001177670">
    <property type="component" value="Unassembled WGS sequence"/>
</dbReference>
<sequence>MYFSQSRKSSSVYFKASCEGNGEEAARKRRKRKTPRAKRVREEKGREGSFLFPMNKGVPVGDGFRVAVGVKSKGENRARGGARRSRKSGGL</sequence>
<organism evidence="2 3">
    <name type="scientific">Melipona bicolor</name>
    <dbReference type="NCBI Taxonomy" id="60889"/>
    <lineage>
        <taxon>Eukaryota</taxon>
        <taxon>Metazoa</taxon>
        <taxon>Ecdysozoa</taxon>
        <taxon>Arthropoda</taxon>
        <taxon>Hexapoda</taxon>
        <taxon>Insecta</taxon>
        <taxon>Pterygota</taxon>
        <taxon>Neoptera</taxon>
        <taxon>Endopterygota</taxon>
        <taxon>Hymenoptera</taxon>
        <taxon>Apocrita</taxon>
        <taxon>Aculeata</taxon>
        <taxon>Apoidea</taxon>
        <taxon>Anthophila</taxon>
        <taxon>Apidae</taxon>
        <taxon>Melipona</taxon>
    </lineage>
</organism>